<dbReference type="Pfam" id="PF00356">
    <property type="entry name" value="LacI"/>
    <property type="match status" value="1"/>
</dbReference>
<gene>
    <name evidence="5" type="ORF">ACERK3_17540</name>
</gene>
<comment type="caution">
    <text evidence="5">The sequence shown here is derived from an EMBL/GenBank/DDBJ whole genome shotgun (WGS) entry which is preliminary data.</text>
</comment>
<feature type="domain" description="HTH lacI-type" evidence="4">
    <location>
        <begin position="2"/>
        <end position="58"/>
    </location>
</feature>
<evidence type="ECO:0000259" key="4">
    <source>
        <dbReference type="PROSITE" id="PS50932"/>
    </source>
</evidence>
<reference evidence="5 6" key="1">
    <citation type="submission" date="2024-08" db="EMBL/GenBank/DDBJ databases">
        <title>Whole-genome sequencing of halo(alkali)philic microorganisms from hypersaline lakes.</title>
        <authorList>
            <person name="Sorokin D.Y."/>
            <person name="Merkel A.Y."/>
            <person name="Messina E."/>
            <person name="Yakimov M."/>
        </authorList>
    </citation>
    <scope>NUCLEOTIDE SEQUENCE [LARGE SCALE GENOMIC DNA]</scope>
    <source>
        <strain evidence="5 6">AB-hyl4</strain>
    </source>
</reference>
<sequence>MATVEDICRLTGKSRATVSRVLRNDQQYRVRPAVRQQVLKAAAQVGYEPNHLARSLATGKSFCIGVVQGQAEKSFGSPFFAPTLLEMANVALERGYHLALLPVEVGEVGESQVLKAIHRRRIDGFYLSTRIFGQQTLDELIRRKIPAVTTDPPTELGASDKLSVVLRDDRSGYVQLAQELRRRGHRQVGYVTGGYLTRDPVRGNRLAVFRQAMAEQDIEVPEHRVLCYEPRTDGAIAEISEACRAMRANMDRFAGCTVMVGASDAVAFGVADALRERGIEPGRDVALAGFDDLESSPNFPTREPFLTTIDPQRRLRGRKVAELLVEAMENPAFEPTTFAVPTKLIVRRSMIDASACCWKPSH</sequence>
<dbReference type="PANTHER" id="PTHR30146">
    <property type="entry name" value="LACI-RELATED TRANSCRIPTIONAL REPRESSOR"/>
    <property type="match status" value="1"/>
</dbReference>
<dbReference type="InterPro" id="IPR028082">
    <property type="entry name" value="Peripla_BP_I"/>
</dbReference>
<keyword evidence="3" id="KW-0804">Transcription</keyword>
<evidence type="ECO:0000256" key="1">
    <source>
        <dbReference type="ARBA" id="ARBA00023015"/>
    </source>
</evidence>
<keyword evidence="6" id="KW-1185">Reference proteome</keyword>
<accession>A0ABV4U954</accession>
<dbReference type="Gene3D" id="3.40.50.2300">
    <property type="match status" value="2"/>
</dbReference>
<dbReference type="GO" id="GO:0003677">
    <property type="term" value="F:DNA binding"/>
    <property type="evidence" value="ECO:0007669"/>
    <property type="project" value="UniProtKB-KW"/>
</dbReference>
<dbReference type="EMBL" id="JBGUBD010000015">
    <property type="protein sequence ID" value="MFA9480081.1"/>
    <property type="molecule type" value="Genomic_DNA"/>
</dbReference>
<organism evidence="5 6">
    <name type="scientific">Natronomicrosphaera hydrolytica</name>
    <dbReference type="NCBI Taxonomy" id="3242702"/>
    <lineage>
        <taxon>Bacteria</taxon>
        <taxon>Pseudomonadati</taxon>
        <taxon>Planctomycetota</taxon>
        <taxon>Phycisphaerae</taxon>
        <taxon>Phycisphaerales</taxon>
        <taxon>Phycisphaeraceae</taxon>
        <taxon>Natronomicrosphaera</taxon>
    </lineage>
</organism>
<evidence type="ECO:0000256" key="3">
    <source>
        <dbReference type="ARBA" id="ARBA00023163"/>
    </source>
</evidence>
<proteinExistence type="predicted"/>
<dbReference type="InterPro" id="IPR046335">
    <property type="entry name" value="LacI/GalR-like_sensor"/>
</dbReference>
<dbReference type="Pfam" id="PF13377">
    <property type="entry name" value="Peripla_BP_3"/>
    <property type="match status" value="1"/>
</dbReference>
<dbReference type="SUPFAM" id="SSF53822">
    <property type="entry name" value="Periplasmic binding protein-like I"/>
    <property type="match status" value="1"/>
</dbReference>
<dbReference type="PANTHER" id="PTHR30146:SF109">
    <property type="entry name" value="HTH-TYPE TRANSCRIPTIONAL REGULATOR GALS"/>
    <property type="match status" value="1"/>
</dbReference>
<dbReference type="SMART" id="SM00354">
    <property type="entry name" value="HTH_LACI"/>
    <property type="match status" value="1"/>
</dbReference>
<dbReference type="PROSITE" id="PS50932">
    <property type="entry name" value="HTH_LACI_2"/>
    <property type="match status" value="1"/>
</dbReference>
<dbReference type="Gene3D" id="1.10.260.40">
    <property type="entry name" value="lambda repressor-like DNA-binding domains"/>
    <property type="match status" value="1"/>
</dbReference>
<dbReference type="SUPFAM" id="SSF47413">
    <property type="entry name" value="lambda repressor-like DNA-binding domains"/>
    <property type="match status" value="1"/>
</dbReference>
<evidence type="ECO:0000256" key="2">
    <source>
        <dbReference type="ARBA" id="ARBA00023125"/>
    </source>
</evidence>
<dbReference type="RefSeq" id="WP_425347006.1">
    <property type="nucleotide sequence ID" value="NZ_JBGUBD010000015.1"/>
</dbReference>
<dbReference type="CDD" id="cd06267">
    <property type="entry name" value="PBP1_LacI_sugar_binding-like"/>
    <property type="match status" value="1"/>
</dbReference>
<evidence type="ECO:0000313" key="5">
    <source>
        <dbReference type="EMBL" id="MFA9480081.1"/>
    </source>
</evidence>
<keyword evidence="1" id="KW-0805">Transcription regulation</keyword>
<dbReference type="InterPro" id="IPR000843">
    <property type="entry name" value="HTH_LacI"/>
</dbReference>
<dbReference type="CDD" id="cd01392">
    <property type="entry name" value="HTH_LacI"/>
    <property type="match status" value="1"/>
</dbReference>
<protein>
    <submittedName>
        <fullName evidence="5">LacI family DNA-binding transcriptional regulator</fullName>
    </submittedName>
</protein>
<dbReference type="Proteomes" id="UP001575105">
    <property type="component" value="Unassembled WGS sequence"/>
</dbReference>
<evidence type="ECO:0000313" key="6">
    <source>
        <dbReference type="Proteomes" id="UP001575105"/>
    </source>
</evidence>
<keyword evidence="2 5" id="KW-0238">DNA-binding</keyword>
<name>A0ABV4U954_9BACT</name>
<dbReference type="InterPro" id="IPR010982">
    <property type="entry name" value="Lambda_DNA-bd_dom_sf"/>
</dbReference>